<dbReference type="InterPro" id="IPR050468">
    <property type="entry name" value="Cuticle_Struct_Prot"/>
</dbReference>
<protein>
    <recommendedName>
        <fullName evidence="6">Cuticle protein 7</fullName>
    </recommendedName>
</protein>
<dbReference type="GO" id="GO:0008010">
    <property type="term" value="F:structural constituent of chitin-based larval cuticle"/>
    <property type="evidence" value="ECO:0007669"/>
    <property type="project" value="TreeGrafter"/>
</dbReference>
<proteinExistence type="predicted"/>
<reference evidence="4" key="1">
    <citation type="submission" date="2013-04" db="EMBL/GenBank/DDBJ databases">
        <authorList>
            <person name="Qu J."/>
            <person name="Murali S.C."/>
            <person name="Bandaranaike D."/>
            <person name="Bellair M."/>
            <person name="Blankenburg K."/>
            <person name="Chao H."/>
            <person name="Dinh H."/>
            <person name="Doddapaneni H."/>
            <person name="Downs B."/>
            <person name="Dugan-Rocha S."/>
            <person name="Elkadiri S."/>
            <person name="Gnanaolivu R.D."/>
            <person name="Hernandez B."/>
            <person name="Javaid M."/>
            <person name="Jayaseelan J.C."/>
            <person name="Lee S."/>
            <person name="Li M."/>
            <person name="Ming W."/>
            <person name="Munidasa M."/>
            <person name="Muniz J."/>
            <person name="Nguyen L."/>
            <person name="Ongeri F."/>
            <person name="Osuji N."/>
            <person name="Pu L.-L."/>
            <person name="Puazo M."/>
            <person name="Qu C."/>
            <person name="Quiroz J."/>
            <person name="Raj R."/>
            <person name="Weissenberger G."/>
            <person name="Xin Y."/>
            <person name="Zou X."/>
            <person name="Han Y."/>
            <person name="Richards S."/>
            <person name="Worley K."/>
            <person name="Muzny D."/>
            <person name="Gibbs R."/>
        </authorList>
    </citation>
    <scope>NUCLEOTIDE SEQUENCE</scope>
    <source>
        <strain evidence="4">Sampled in the wild</strain>
    </source>
</reference>
<evidence type="ECO:0000313" key="4">
    <source>
        <dbReference type="EMBL" id="KAG8237234.1"/>
    </source>
</evidence>
<dbReference type="OrthoDB" id="6515429at2759"/>
<evidence type="ECO:0000256" key="3">
    <source>
        <dbReference type="SAM" id="SignalP"/>
    </source>
</evidence>
<dbReference type="PANTHER" id="PTHR10380">
    <property type="entry name" value="CUTICLE PROTEIN"/>
    <property type="match status" value="1"/>
</dbReference>
<name>A0A8K0KL21_LADFU</name>
<gene>
    <name evidence="4" type="ORF">J437_LFUL017511</name>
</gene>
<keyword evidence="3" id="KW-0732">Signal</keyword>
<dbReference type="PANTHER" id="PTHR10380:SF196">
    <property type="entry name" value="CUTICULAR PROTEIN 72EA"/>
    <property type="match status" value="1"/>
</dbReference>
<sequence>MKVLVVISAVLAVAAATGTGFAYSTAVPYLNGLGYNGHFRNAYGYNGILPYAGYHGYSSAVLPYAAHHVAAPYTAHHVAAPYAAHHYAAPIAYNALATKSQYHAQDELGQASFGHATHDQTHTAFRNAFGGVTGHYSYINPEGKIVEASYVADSLGYRVASNDLPVAPAVPAVPDLVGPAPVQDTPEVVAARAEHLAAHAEAKSRQRRQAILPLGYNGLHAYPYALPYTAHALPYAAHHVRPATLTTIVNNPGHAVSYRVD</sequence>
<evidence type="ECO:0000256" key="2">
    <source>
        <dbReference type="PROSITE-ProRule" id="PRU00497"/>
    </source>
</evidence>
<feature type="signal peptide" evidence="3">
    <location>
        <begin position="1"/>
        <end position="16"/>
    </location>
</feature>
<evidence type="ECO:0008006" key="6">
    <source>
        <dbReference type="Google" id="ProtNLM"/>
    </source>
</evidence>
<dbReference type="EMBL" id="KZ309139">
    <property type="protein sequence ID" value="KAG8237234.1"/>
    <property type="molecule type" value="Genomic_DNA"/>
</dbReference>
<dbReference type="InterPro" id="IPR031311">
    <property type="entry name" value="CHIT_BIND_RR_consensus"/>
</dbReference>
<evidence type="ECO:0000256" key="1">
    <source>
        <dbReference type="ARBA" id="ARBA00022460"/>
    </source>
</evidence>
<keyword evidence="5" id="KW-1185">Reference proteome</keyword>
<dbReference type="PROSITE" id="PS00233">
    <property type="entry name" value="CHIT_BIND_RR_1"/>
    <property type="match status" value="1"/>
</dbReference>
<feature type="chain" id="PRO_5035448013" description="Cuticle protein 7" evidence="3">
    <location>
        <begin position="17"/>
        <end position="261"/>
    </location>
</feature>
<accession>A0A8K0KL21</accession>
<dbReference type="AlphaFoldDB" id="A0A8K0KL21"/>
<dbReference type="Proteomes" id="UP000792457">
    <property type="component" value="Unassembled WGS sequence"/>
</dbReference>
<reference evidence="4" key="2">
    <citation type="submission" date="2017-10" db="EMBL/GenBank/DDBJ databases">
        <title>Ladona fulva Genome sequencing and assembly.</title>
        <authorList>
            <person name="Murali S."/>
            <person name="Richards S."/>
            <person name="Bandaranaike D."/>
            <person name="Bellair M."/>
            <person name="Blankenburg K."/>
            <person name="Chao H."/>
            <person name="Dinh H."/>
            <person name="Doddapaneni H."/>
            <person name="Dugan-Rocha S."/>
            <person name="Elkadiri S."/>
            <person name="Gnanaolivu R."/>
            <person name="Hernandez B."/>
            <person name="Skinner E."/>
            <person name="Javaid M."/>
            <person name="Lee S."/>
            <person name="Li M."/>
            <person name="Ming W."/>
            <person name="Munidasa M."/>
            <person name="Muniz J."/>
            <person name="Nguyen L."/>
            <person name="Hughes D."/>
            <person name="Osuji N."/>
            <person name="Pu L.-L."/>
            <person name="Puazo M."/>
            <person name="Qu C."/>
            <person name="Quiroz J."/>
            <person name="Raj R."/>
            <person name="Weissenberger G."/>
            <person name="Xin Y."/>
            <person name="Zou X."/>
            <person name="Han Y."/>
            <person name="Worley K."/>
            <person name="Muzny D."/>
            <person name="Gibbs R."/>
        </authorList>
    </citation>
    <scope>NUCLEOTIDE SEQUENCE</scope>
    <source>
        <strain evidence="4">Sampled in the wild</strain>
    </source>
</reference>
<dbReference type="PROSITE" id="PS51155">
    <property type="entry name" value="CHIT_BIND_RR_2"/>
    <property type="match status" value="1"/>
</dbReference>
<dbReference type="Pfam" id="PF00379">
    <property type="entry name" value="Chitin_bind_4"/>
    <property type="match status" value="1"/>
</dbReference>
<dbReference type="InterPro" id="IPR000618">
    <property type="entry name" value="Insect_cuticle"/>
</dbReference>
<organism evidence="4 5">
    <name type="scientific">Ladona fulva</name>
    <name type="common">Scarce chaser dragonfly</name>
    <name type="synonym">Libellula fulva</name>
    <dbReference type="NCBI Taxonomy" id="123851"/>
    <lineage>
        <taxon>Eukaryota</taxon>
        <taxon>Metazoa</taxon>
        <taxon>Ecdysozoa</taxon>
        <taxon>Arthropoda</taxon>
        <taxon>Hexapoda</taxon>
        <taxon>Insecta</taxon>
        <taxon>Pterygota</taxon>
        <taxon>Palaeoptera</taxon>
        <taxon>Odonata</taxon>
        <taxon>Epiprocta</taxon>
        <taxon>Anisoptera</taxon>
        <taxon>Libelluloidea</taxon>
        <taxon>Libellulidae</taxon>
        <taxon>Ladona</taxon>
    </lineage>
</organism>
<evidence type="ECO:0000313" key="5">
    <source>
        <dbReference type="Proteomes" id="UP000792457"/>
    </source>
</evidence>
<keyword evidence="1 2" id="KW-0193">Cuticle</keyword>
<comment type="caution">
    <text evidence="4">The sequence shown here is derived from an EMBL/GenBank/DDBJ whole genome shotgun (WGS) entry which is preliminary data.</text>
</comment>
<dbReference type="GO" id="GO:0062129">
    <property type="term" value="C:chitin-based extracellular matrix"/>
    <property type="evidence" value="ECO:0007669"/>
    <property type="project" value="TreeGrafter"/>
</dbReference>